<evidence type="ECO:0000256" key="1">
    <source>
        <dbReference type="ARBA" id="ARBA00004651"/>
    </source>
</evidence>
<proteinExistence type="predicted"/>
<dbReference type="PRINTS" id="PR00237">
    <property type="entry name" value="GPCRRHODOPSN"/>
</dbReference>
<feature type="transmembrane region" description="Helical" evidence="9">
    <location>
        <begin position="81"/>
        <end position="100"/>
    </location>
</feature>
<keyword evidence="12" id="KW-1185">Reference proteome</keyword>
<evidence type="ECO:0000256" key="6">
    <source>
        <dbReference type="ARBA" id="ARBA00023136"/>
    </source>
</evidence>
<evidence type="ECO:0000313" key="11">
    <source>
        <dbReference type="EMBL" id="CAH3044303.1"/>
    </source>
</evidence>
<keyword evidence="6 9" id="KW-0472">Membrane</keyword>
<dbReference type="SUPFAM" id="SSF81321">
    <property type="entry name" value="Family A G protein-coupled receptor-like"/>
    <property type="match status" value="1"/>
</dbReference>
<evidence type="ECO:0000256" key="2">
    <source>
        <dbReference type="ARBA" id="ARBA00022475"/>
    </source>
</evidence>
<keyword evidence="2" id="KW-1003">Cell membrane</keyword>
<keyword evidence="4 9" id="KW-1133">Transmembrane helix</keyword>
<dbReference type="Gene3D" id="1.20.1070.10">
    <property type="entry name" value="Rhodopsin 7-helix transmembrane proteins"/>
    <property type="match status" value="1"/>
</dbReference>
<dbReference type="InterPro" id="IPR000276">
    <property type="entry name" value="GPCR_Rhodpsn"/>
</dbReference>
<organism evidence="11 12">
    <name type="scientific">Pocillopora meandrina</name>
    <dbReference type="NCBI Taxonomy" id="46732"/>
    <lineage>
        <taxon>Eukaryota</taxon>
        <taxon>Metazoa</taxon>
        <taxon>Cnidaria</taxon>
        <taxon>Anthozoa</taxon>
        <taxon>Hexacorallia</taxon>
        <taxon>Scleractinia</taxon>
        <taxon>Astrocoeniina</taxon>
        <taxon>Pocilloporidae</taxon>
        <taxon>Pocillopora</taxon>
    </lineage>
</organism>
<evidence type="ECO:0000256" key="4">
    <source>
        <dbReference type="ARBA" id="ARBA00022989"/>
    </source>
</evidence>
<feature type="transmembrane region" description="Helical" evidence="9">
    <location>
        <begin position="121"/>
        <end position="143"/>
    </location>
</feature>
<protein>
    <recommendedName>
        <fullName evidence="10">G-protein coupled receptors family 1 profile domain-containing protein</fullName>
    </recommendedName>
</protein>
<feature type="transmembrane region" description="Helical" evidence="9">
    <location>
        <begin position="39"/>
        <end position="61"/>
    </location>
</feature>
<dbReference type="InterPro" id="IPR050569">
    <property type="entry name" value="TAAR"/>
</dbReference>
<evidence type="ECO:0000256" key="3">
    <source>
        <dbReference type="ARBA" id="ARBA00022692"/>
    </source>
</evidence>
<dbReference type="InterPro" id="IPR017452">
    <property type="entry name" value="GPCR_Rhodpsn_7TM"/>
</dbReference>
<evidence type="ECO:0000256" key="5">
    <source>
        <dbReference type="ARBA" id="ARBA00023040"/>
    </source>
</evidence>
<dbReference type="PANTHER" id="PTHR24249">
    <property type="entry name" value="HISTAMINE RECEPTOR-RELATED G-PROTEIN COUPLED RECEPTOR"/>
    <property type="match status" value="1"/>
</dbReference>
<feature type="transmembrane region" description="Helical" evidence="9">
    <location>
        <begin position="6"/>
        <end position="27"/>
    </location>
</feature>
<dbReference type="Pfam" id="PF00001">
    <property type="entry name" value="7tm_1"/>
    <property type="match status" value="1"/>
</dbReference>
<dbReference type="SMART" id="SM01381">
    <property type="entry name" value="7TM_GPCR_Srsx"/>
    <property type="match status" value="1"/>
</dbReference>
<keyword evidence="7" id="KW-0675">Receptor</keyword>
<name>A0AAU9W3V0_9CNID</name>
<feature type="transmembrane region" description="Helical" evidence="9">
    <location>
        <begin position="245"/>
        <end position="264"/>
    </location>
</feature>
<evidence type="ECO:0000259" key="10">
    <source>
        <dbReference type="PROSITE" id="PS50262"/>
    </source>
</evidence>
<evidence type="ECO:0000313" key="12">
    <source>
        <dbReference type="Proteomes" id="UP001159428"/>
    </source>
</evidence>
<comment type="caution">
    <text evidence="11">The sequence shown here is derived from an EMBL/GenBank/DDBJ whole genome shotgun (WGS) entry which is preliminary data.</text>
</comment>
<dbReference type="PROSITE" id="PS50262">
    <property type="entry name" value="G_PROTEIN_RECEP_F1_2"/>
    <property type="match status" value="1"/>
</dbReference>
<feature type="transmembrane region" description="Helical" evidence="9">
    <location>
        <begin position="207"/>
        <end position="233"/>
    </location>
</feature>
<evidence type="ECO:0000256" key="9">
    <source>
        <dbReference type="SAM" id="Phobius"/>
    </source>
</evidence>
<dbReference type="AlphaFoldDB" id="A0AAU9W3V0"/>
<keyword evidence="8" id="KW-0807">Transducer</keyword>
<comment type="subcellular location">
    <subcellularLocation>
        <location evidence="1">Cell membrane</location>
        <topology evidence="1">Multi-pass membrane protein</topology>
    </subcellularLocation>
</comment>
<keyword evidence="5" id="KW-0297">G-protein coupled receptor</keyword>
<dbReference type="EMBL" id="CALNXJ010000007">
    <property type="protein sequence ID" value="CAH3044303.1"/>
    <property type="molecule type" value="Genomic_DNA"/>
</dbReference>
<dbReference type="GO" id="GO:0005886">
    <property type="term" value="C:plasma membrane"/>
    <property type="evidence" value="ECO:0007669"/>
    <property type="project" value="UniProtKB-SubCell"/>
</dbReference>
<gene>
    <name evidence="11" type="ORF">PMEA_00031099</name>
</gene>
<dbReference type="Proteomes" id="UP001159428">
    <property type="component" value="Unassembled WGS sequence"/>
</dbReference>
<dbReference type="PANTHER" id="PTHR24249:SF372">
    <property type="entry name" value="G-PROTEIN COUPLED RECEPTORS FAMILY 1 PROFILE DOMAIN-CONTAINING PROTEIN"/>
    <property type="match status" value="1"/>
</dbReference>
<accession>A0AAU9W3V0</accession>
<evidence type="ECO:0000256" key="8">
    <source>
        <dbReference type="ARBA" id="ARBA00023224"/>
    </source>
</evidence>
<reference evidence="11 12" key="1">
    <citation type="submission" date="2022-05" db="EMBL/GenBank/DDBJ databases">
        <authorList>
            <consortium name="Genoscope - CEA"/>
            <person name="William W."/>
        </authorList>
    </citation>
    <scope>NUCLEOTIDE SEQUENCE [LARGE SCALE GENOMIC DNA]</scope>
</reference>
<evidence type="ECO:0000256" key="7">
    <source>
        <dbReference type="ARBA" id="ARBA00023170"/>
    </source>
</evidence>
<feature type="domain" description="G-protein coupled receptors family 1 profile" evidence="10">
    <location>
        <begin position="19"/>
        <end position="261"/>
    </location>
</feature>
<keyword evidence="3 9" id="KW-0812">Transmembrane</keyword>
<dbReference type="GO" id="GO:0004930">
    <property type="term" value="F:G protein-coupled receptor activity"/>
    <property type="evidence" value="ECO:0007669"/>
    <property type="project" value="UniProtKB-KW"/>
</dbReference>
<feature type="transmembrane region" description="Helical" evidence="9">
    <location>
        <begin position="149"/>
        <end position="178"/>
    </location>
</feature>
<sequence length="281" mass="32823">MKTWFLILGWSLSILTMTGNGFIICLVCNKRRLRTKTNAFIVSLAVADFCVGMSAFPLLYVCNKATMCNHLHILVSIVRNFFAYASVTNLCSLVLDRYIAVVKPLKYLAFMSRRRVIQMVLFSWVIPAAIITIYTLEIFLFKVLLFFRILMWLITIFFEFLPSAMLIFFFVSMLRVVIKQNRTARSLKRQLSFNHRVSFKTQEKSSIVMMAIVISVFLVCYGFYLRCSIFVIFSDRYKFCPDLEYKISLLMLNSAINPLAYSFFKRDINKEIRRSVFCYSA</sequence>